<reference evidence="4 5" key="1">
    <citation type="submission" date="2019-11" db="EMBL/GenBank/DDBJ databases">
        <title>Type strains purchased from KCTC, JCM and DSMZ.</title>
        <authorList>
            <person name="Lu H."/>
        </authorList>
    </citation>
    <scope>NUCLEOTIDE SEQUENCE [LARGE SCALE GENOMIC DNA]</scope>
    <source>
        <strain evidence="4 5">KCTC 52429</strain>
    </source>
</reference>
<gene>
    <name evidence="4" type="ORF">GM672_16770</name>
</gene>
<sequence length="1043" mass="108823">MPPPMWMTRLAGALLALLTLLLSASTVRADTPITLFKSFAGTVNFTGTQESLRTKANGNDACSIASSVTMTLSGLPTGSTVLAAYLYWAGSSSTPDYTVTFDGKTATAPTNRQYTSTTVGYNYFAAAADVTAQVKAKGNANYTATDLTVDRSSLFCAVQGVLGGFQLLVVYNTNDARATFRVLNVYEGLQYIRNSQVELTLANFLTPSPLGTQTGRVGALTWEGDSSLSGGGENLLFNGNQLVDSLNPAGNQFNSVSNINNDQNSFGIDFDAYTIASPIIASGQRSAKTTYQSGNDLVLMNAEIIAAPNVQATDRAIAMTLEGPLVESTTTAYTLVVSNNGPLPEAGPIVVTDTLPASLIVGTPSGTGWSCVKSGQTVTCTYDTTKKMAVDEKLPAITIPVTPVRGVSGLVTNSATVGGPLFDYYDANDTATLSVRAGLGDFTPQFMFTTAPCVHNKPFGDPEQTCSPVNFDPSLANTDLRMFISYVVKGVPTAMSNADTTLRMKFAMTCHNPTTNAGVRATYNISSTVLNLPLCENAGAIPGQTSSTWSGLNNIVFGAGTPSTKVEFQLRYQDVGRVELLVSDSDGRLGSTGSFVSRPEKLLLQAPSYNAATTPALATNPKFAVAGDPFALTVQAMMPGLTTPAPNFGRETEPVKVLVTATPAATASGPIPAMVVGRAPDNYFDPVPFRGAFNAFVGGVATGTTFAYDDVGVLQLDAALQGKDYLGSGNVAASFINVGRFVPAYFNTIVTGPMACVTAAGCPSAATAPVSAIGTMAYSEQPFQVEVQAMGRANNVLQNYRLELARDVTLTAFTQPNGTTAQTSPTAGSTLSTFSAAVIPASAFAAGVAKTTAVYTFPTALKYSRETPSANNWPQPISAYVRAIESSGLDAVTSKRAAAVEGGIRVVAGRMYVPSAQGAADQVLAVPVKPQFFGMAAGFAGWYDSSTDSVTTFVPATGPQFAQDCAKLPGATACNLALRVDASTVGTFTAGVGTVRLAAPGAGSNGSLEMWLNSQSWLPTTKGVLTYGVVRSPTIYTYIREMY</sequence>
<dbReference type="Proteomes" id="UP000430634">
    <property type="component" value="Unassembled WGS sequence"/>
</dbReference>
<dbReference type="InterPro" id="IPR046524">
    <property type="entry name" value="DUF6701"/>
</dbReference>
<organism evidence="4 5">
    <name type="scientific">Pseudoduganella buxea</name>
    <dbReference type="NCBI Taxonomy" id="1949069"/>
    <lineage>
        <taxon>Bacteria</taxon>
        <taxon>Pseudomonadati</taxon>
        <taxon>Pseudomonadota</taxon>
        <taxon>Betaproteobacteria</taxon>
        <taxon>Burkholderiales</taxon>
        <taxon>Oxalobacteraceae</taxon>
        <taxon>Telluria group</taxon>
        <taxon>Pseudoduganella</taxon>
    </lineage>
</organism>
<dbReference type="OrthoDB" id="9790247at2"/>
<feature type="domain" description="DUF6701" evidence="3">
    <location>
        <begin position="555"/>
        <end position="1036"/>
    </location>
</feature>
<dbReference type="InterPro" id="IPR001434">
    <property type="entry name" value="OmcB-like_DUF11"/>
</dbReference>
<protein>
    <submittedName>
        <fullName evidence="4">Uncharacterized protein</fullName>
    </submittedName>
</protein>
<feature type="signal peptide" evidence="1">
    <location>
        <begin position="1"/>
        <end position="29"/>
    </location>
</feature>
<dbReference type="AlphaFoldDB" id="A0A6I3T0N3"/>
<feature type="domain" description="DUF11" evidence="2">
    <location>
        <begin position="328"/>
        <end position="435"/>
    </location>
</feature>
<proteinExistence type="predicted"/>
<accession>A0A6I3T0N3</accession>
<comment type="caution">
    <text evidence="4">The sequence shown here is derived from an EMBL/GenBank/DDBJ whole genome shotgun (WGS) entry which is preliminary data.</text>
</comment>
<dbReference type="Pfam" id="PF01345">
    <property type="entry name" value="DUF11"/>
    <property type="match status" value="1"/>
</dbReference>
<evidence type="ECO:0000259" key="3">
    <source>
        <dbReference type="Pfam" id="PF20419"/>
    </source>
</evidence>
<keyword evidence="1" id="KW-0732">Signal</keyword>
<evidence type="ECO:0000259" key="2">
    <source>
        <dbReference type="Pfam" id="PF01345"/>
    </source>
</evidence>
<evidence type="ECO:0000256" key="1">
    <source>
        <dbReference type="SAM" id="SignalP"/>
    </source>
</evidence>
<dbReference type="EMBL" id="WNKZ01000050">
    <property type="protein sequence ID" value="MTV54386.1"/>
    <property type="molecule type" value="Genomic_DNA"/>
</dbReference>
<evidence type="ECO:0000313" key="4">
    <source>
        <dbReference type="EMBL" id="MTV54386.1"/>
    </source>
</evidence>
<name>A0A6I3T0N3_9BURK</name>
<evidence type="ECO:0000313" key="5">
    <source>
        <dbReference type="Proteomes" id="UP000430634"/>
    </source>
</evidence>
<feature type="chain" id="PRO_5026125729" evidence="1">
    <location>
        <begin position="30"/>
        <end position="1043"/>
    </location>
</feature>
<dbReference type="Pfam" id="PF20419">
    <property type="entry name" value="DUF6701"/>
    <property type="match status" value="1"/>
</dbReference>